<feature type="region of interest" description="Disordered" evidence="1">
    <location>
        <begin position="91"/>
        <end position="176"/>
    </location>
</feature>
<evidence type="ECO:0000313" key="4">
    <source>
        <dbReference type="Proteomes" id="UP000078550"/>
    </source>
</evidence>
<feature type="region of interest" description="Disordered" evidence="1">
    <location>
        <begin position="26"/>
        <end position="48"/>
    </location>
</feature>
<dbReference type="EMBL" id="FLRD01000099">
    <property type="protein sequence ID" value="SBT36653.1"/>
    <property type="molecule type" value="Genomic_DNA"/>
</dbReference>
<proteinExistence type="predicted"/>
<keyword evidence="5" id="KW-1185">Reference proteome</keyword>
<evidence type="ECO:0000313" key="3">
    <source>
        <dbReference type="EMBL" id="SBT58996.1"/>
    </source>
</evidence>
<evidence type="ECO:0000256" key="1">
    <source>
        <dbReference type="SAM" id="MobiDB-lite"/>
    </source>
</evidence>
<dbReference type="Proteomes" id="UP000078550">
    <property type="component" value="Unassembled WGS sequence"/>
</dbReference>
<protein>
    <submittedName>
        <fullName evidence="3">Uncharacterized protein</fullName>
    </submittedName>
</protein>
<sequence>MGSRSYRQRNTGRICTYRKGIRERKDVLGKSSRLRTGRKSESSKCGKSSSCTIANKEVEAAKRAKEPRIAEKAKEVADIVEDAVKEVKKKATEEATAKEKAIQASQRAIKKSGKSQNWDMSELIDVSPGESADITHKEEDGEYEGEEIENAKQKGDIWKGENKDEHKNEKKKCTAK</sequence>
<organism evidence="3 4">
    <name type="scientific">Plasmodium ovale wallikeri</name>
    <dbReference type="NCBI Taxonomy" id="864142"/>
    <lineage>
        <taxon>Eukaryota</taxon>
        <taxon>Sar</taxon>
        <taxon>Alveolata</taxon>
        <taxon>Apicomplexa</taxon>
        <taxon>Aconoidasida</taxon>
        <taxon>Haemosporida</taxon>
        <taxon>Plasmodiidae</taxon>
        <taxon>Plasmodium</taxon>
        <taxon>Plasmodium (Plasmodium)</taxon>
    </lineage>
</organism>
<reference evidence="3" key="2">
    <citation type="submission" date="2016-05" db="EMBL/GenBank/DDBJ databases">
        <authorList>
            <person name="Lavstsen T."/>
            <person name="Jespersen J.S."/>
        </authorList>
    </citation>
    <scope>NUCLEOTIDE SEQUENCE [LARGE SCALE GENOMIC DNA]</scope>
</reference>
<accession>A0A1A9ARZ7</accession>
<dbReference type="AlphaFoldDB" id="A0A1A9ARZ7"/>
<evidence type="ECO:0000313" key="2">
    <source>
        <dbReference type="EMBL" id="SBT36653.1"/>
    </source>
</evidence>
<feature type="compositionally biased region" description="Basic and acidic residues" evidence="1">
    <location>
        <begin position="149"/>
        <end position="176"/>
    </location>
</feature>
<dbReference type="EMBL" id="FLRE01002747">
    <property type="protein sequence ID" value="SBT58996.1"/>
    <property type="molecule type" value="Genomic_DNA"/>
</dbReference>
<feature type="compositionally biased region" description="Basic and acidic residues" evidence="1">
    <location>
        <begin position="91"/>
        <end position="101"/>
    </location>
</feature>
<name>A0A1A9ARZ7_PLAOA</name>
<evidence type="ECO:0000313" key="5">
    <source>
        <dbReference type="Proteomes" id="UP000078555"/>
    </source>
</evidence>
<reference evidence="4 5" key="1">
    <citation type="submission" date="2016-05" db="EMBL/GenBank/DDBJ databases">
        <authorList>
            <person name="Naeem Raeece"/>
        </authorList>
    </citation>
    <scope>NUCLEOTIDE SEQUENCE [LARGE SCALE GENOMIC DNA]</scope>
</reference>
<gene>
    <name evidence="2" type="ORF">POVWA1_033580</name>
    <name evidence="3" type="ORF">POVWA2_090270</name>
</gene>
<dbReference type="Proteomes" id="UP000078555">
    <property type="component" value="Unassembled WGS sequence"/>
</dbReference>